<reference evidence="3 4" key="1">
    <citation type="submission" date="2014-04" db="EMBL/GenBank/DDBJ databases">
        <title>Evolutionary Origins and Diversification of the Mycorrhizal Mutualists.</title>
        <authorList>
            <consortium name="DOE Joint Genome Institute"/>
            <consortium name="Mycorrhizal Genomics Consortium"/>
            <person name="Kohler A."/>
            <person name="Kuo A."/>
            <person name="Nagy L.G."/>
            <person name="Floudas D."/>
            <person name="Copeland A."/>
            <person name="Barry K.W."/>
            <person name="Cichocki N."/>
            <person name="Veneault-Fourrey C."/>
            <person name="LaButti K."/>
            <person name="Lindquist E.A."/>
            <person name="Lipzen A."/>
            <person name="Lundell T."/>
            <person name="Morin E."/>
            <person name="Murat C."/>
            <person name="Riley R."/>
            <person name="Ohm R."/>
            <person name="Sun H."/>
            <person name="Tunlid A."/>
            <person name="Henrissat B."/>
            <person name="Grigoriev I.V."/>
            <person name="Hibbett D.S."/>
            <person name="Martin F."/>
        </authorList>
    </citation>
    <scope>NUCLEOTIDE SEQUENCE [LARGE SCALE GENOMIC DNA]</scope>
    <source>
        <strain evidence="3 4">Koide BX008</strain>
    </source>
</reference>
<dbReference type="Gene3D" id="1.20.5.170">
    <property type="match status" value="1"/>
</dbReference>
<name>A0A0C2X7Z7_AMAMK</name>
<feature type="region of interest" description="Disordered" evidence="1">
    <location>
        <begin position="461"/>
        <end position="488"/>
    </location>
</feature>
<dbReference type="InterPro" id="IPR004827">
    <property type="entry name" value="bZIP"/>
</dbReference>
<dbReference type="STRING" id="946122.A0A0C2X7Z7"/>
<feature type="region of interest" description="Disordered" evidence="1">
    <location>
        <begin position="160"/>
        <end position="250"/>
    </location>
</feature>
<feature type="region of interest" description="Disordered" evidence="1">
    <location>
        <begin position="610"/>
        <end position="714"/>
    </location>
</feature>
<feature type="compositionally biased region" description="Acidic residues" evidence="1">
    <location>
        <begin position="166"/>
        <end position="177"/>
    </location>
</feature>
<dbReference type="AlphaFoldDB" id="A0A0C2X7Z7"/>
<accession>A0A0C2X7Z7</accession>
<proteinExistence type="predicted"/>
<protein>
    <recommendedName>
        <fullName evidence="2">BZIP domain-containing protein</fullName>
    </recommendedName>
</protein>
<keyword evidence="4" id="KW-1185">Reference proteome</keyword>
<feature type="domain" description="BZIP" evidence="2">
    <location>
        <begin position="320"/>
        <end position="335"/>
    </location>
</feature>
<dbReference type="GO" id="GO:0003700">
    <property type="term" value="F:DNA-binding transcription factor activity"/>
    <property type="evidence" value="ECO:0007669"/>
    <property type="project" value="InterPro"/>
</dbReference>
<feature type="compositionally biased region" description="Low complexity" evidence="1">
    <location>
        <begin position="637"/>
        <end position="646"/>
    </location>
</feature>
<evidence type="ECO:0000256" key="1">
    <source>
        <dbReference type="SAM" id="MobiDB-lite"/>
    </source>
</evidence>
<feature type="compositionally biased region" description="Polar residues" evidence="1">
    <location>
        <begin position="469"/>
        <end position="483"/>
    </location>
</feature>
<feature type="compositionally biased region" description="Low complexity" evidence="1">
    <location>
        <begin position="682"/>
        <end position="697"/>
    </location>
</feature>
<dbReference type="Proteomes" id="UP000054549">
    <property type="component" value="Unassembled WGS sequence"/>
</dbReference>
<dbReference type="CDD" id="cd14810">
    <property type="entry name" value="bZIP_u1"/>
    <property type="match status" value="1"/>
</dbReference>
<dbReference type="EMBL" id="KN818246">
    <property type="protein sequence ID" value="KIL64888.1"/>
    <property type="molecule type" value="Genomic_DNA"/>
</dbReference>
<feature type="region of interest" description="Disordered" evidence="1">
    <location>
        <begin position="266"/>
        <end position="293"/>
    </location>
</feature>
<dbReference type="InParanoid" id="A0A0C2X7Z7"/>
<evidence type="ECO:0000313" key="3">
    <source>
        <dbReference type="EMBL" id="KIL64888.1"/>
    </source>
</evidence>
<dbReference type="OrthoDB" id="5571888at2759"/>
<feature type="compositionally biased region" description="Low complexity" evidence="1">
    <location>
        <begin position="29"/>
        <end position="43"/>
    </location>
</feature>
<sequence length="826" mass="86330">MLVDNSLPSHLAADFSDFINTDLFSFPNSLASSSPPSDNDSSPPQSPFHSLLTTPPQDLPPAAFPDFDPSSSASTSAVGSGLSFFDDDPLKSIDPMSFDFMSLPGMESISLNYPGNMHIPMSMDHSMGLNMDTGIPVDGPSTSDLASYLGIDPSLVGTSVSTSELETIEEESSDEAPEPNSQQKPKQGQKQDDQRERLTLTITPAKVGGYGKARKGTVQSGGIVKKSGHPPGSHSRDKENSGLLSKTSSQTAAAISANAAALKRAKTRATSEAASSVDDAPSPGPSATGSTSPLLFNQDDLSIDWRPAPEVLAKMSSKEKRQLRNKISARNFRVRRKEYITTLEGDIADRDRLLDAVRTELGSTQSENVALRQEIAALKKILLEGGGGELASLNLPPPAPLALSKSGSMSASGTGSGSIASVSGSFSSLGETPTSAAATASSSSCVIDPALTPHSSATGANVSLALPTPTASPLRTPNTQKDLPTSPRLGAAAFWGGTTRSSFGMGMGGGITPVHTVLVPDLSMSFGAGVGEDVSQGDRSVTRALQENMNPALNGSVTSKNVNVSSNLGSASNVGGFEGWADFNPLTMKTLDAYRMHLWGKMAAQQQFQRNLQAQTHRSTGPALTGLASGLRPHFFTSPSTSSSLYPTPPSTPPMSLSHGLPMGSTLSALLSGKHSASSSYSNPSGLSTPPGSPSLRGSDKDADRFKEKEREQREHAALAAIAGQTLFKKLGSAFWDAFSGNNSTTTLSNKSNKELDVDKVRKVLEGKAVVRVVDVEPSSSSGSVSALTTSLSTMSMDEKKANEKKCPCTNILEESMKSLTVSKKV</sequence>
<dbReference type="SUPFAM" id="SSF57959">
    <property type="entry name" value="Leucine zipper domain"/>
    <property type="match status" value="1"/>
</dbReference>
<feature type="compositionally biased region" description="Polar residues" evidence="1">
    <location>
        <begin position="665"/>
        <end position="681"/>
    </location>
</feature>
<evidence type="ECO:0000313" key="4">
    <source>
        <dbReference type="Proteomes" id="UP000054549"/>
    </source>
</evidence>
<dbReference type="PROSITE" id="PS00036">
    <property type="entry name" value="BZIP_BASIC"/>
    <property type="match status" value="1"/>
</dbReference>
<feature type="region of interest" description="Disordered" evidence="1">
    <location>
        <begin position="29"/>
        <end position="72"/>
    </location>
</feature>
<dbReference type="SMART" id="SM00338">
    <property type="entry name" value="BRLZ"/>
    <property type="match status" value="1"/>
</dbReference>
<dbReference type="InterPro" id="IPR046347">
    <property type="entry name" value="bZIP_sf"/>
</dbReference>
<dbReference type="HOGENOM" id="CLU_012917_0_0_1"/>
<gene>
    <name evidence="3" type="ORF">M378DRAFT_24342</name>
</gene>
<feature type="compositionally biased region" description="Basic and acidic residues" evidence="1">
    <location>
        <begin position="189"/>
        <end position="198"/>
    </location>
</feature>
<evidence type="ECO:0000259" key="2">
    <source>
        <dbReference type="PROSITE" id="PS00036"/>
    </source>
</evidence>
<feature type="compositionally biased region" description="Basic and acidic residues" evidence="1">
    <location>
        <begin position="698"/>
        <end position="714"/>
    </location>
</feature>
<organism evidence="3 4">
    <name type="scientific">Amanita muscaria (strain Koide BX008)</name>
    <dbReference type="NCBI Taxonomy" id="946122"/>
    <lineage>
        <taxon>Eukaryota</taxon>
        <taxon>Fungi</taxon>
        <taxon>Dikarya</taxon>
        <taxon>Basidiomycota</taxon>
        <taxon>Agaricomycotina</taxon>
        <taxon>Agaricomycetes</taxon>
        <taxon>Agaricomycetidae</taxon>
        <taxon>Agaricales</taxon>
        <taxon>Pluteineae</taxon>
        <taxon>Amanitaceae</taxon>
        <taxon>Amanita</taxon>
    </lineage>
</organism>